<proteinExistence type="predicted"/>
<evidence type="ECO:0000256" key="2">
    <source>
        <dbReference type="ARBA" id="ARBA00004496"/>
    </source>
</evidence>
<evidence type="ECO:0000313" key="9">
    <source>
        <dbReference type="RefSeq" id="XP_054843223.1"/>
    </source>
</evidence>
<keyword evidence="8" id="KW-1185">Reference proteome</keyword>
<dbReference type="PANTHER" id="PTHR23138">
    <property type="entry name" value="RAN BINDING PROTEIN"/>
    <property type="match status" value="1"/>
</dbReference>
<dbReference type="InterPro" id="IPR011993">
    <property type="entry name" value="PH-like_dom_sf"/>
</dbReference>
<dbReference type="GO" id="GO:0005634">
    <property type="term" value="C:nucleus"/>
    <property type="evidence" value="ECO:0007669"/>
    <property type="project" value="UniProtKB-SubCell"/>
</dbReference>
<dbReference type="InterPro" id="IPR045255">
    <property type="entry name" value="RanBP1-like"/>
</dbReference>
<dbReference type="CTD" id="202151"/>
<gene>
    <name evidence="9" type="primary">RANBP3L</name>
</gene>
<dbReference type="Gene3D" id="2.30.29.30">
    <property type="entry name" value="Pleckstrin-homology domain (PH domain)/Phosphotyrosine-binding domain (PTB)"/>
    <property type="match status" value="1"/>
</dbReference>
<dbReference type="Pfam" id="PF00638">
    <property type="entry name" value="Ran_BP1"/>
    <property type="match status" value="1"/>
</dbReference>
<evidence type="ECO:0000256" key="6">
    <source>
        <dbReference type="ARBA" id="ARBA00068028"/>
    </source>
</evidence>
<dbReference type="RefSeq" id="XP_054843223.1">
    <property type="nucleotide sequence ID" value="XM_054987248.1"/>
</dbReference>
<dbReference type="GO" id="GO:0005737">
    <property type="term" value="C:cytoplasm"/>
    <property type="evidence" value="ECO:0007669"/>
    <property type="project" value="UniProtKB-SubCell"/>
</dbReference>
<evidence type="ECO:0000313" key="8">
    <source>
        <dbReference type="Proteomes" id="UP001190640"/>
    </source>
</evidence>
<dbReference type="GO" id="GO:0006611">
    <property type="term" value="P:protein export from nucleus"/>
    <property type="evidence" value="ECO:0007669"/>
    <property type="project" value="TreeGrafter"/>
</dbReference>
<evidence type="ECO:0000256" key="5">
    <source>
        <dbReference type="ARBA" id="ARBA00059866"/>
    </source>
</evidence>
<evidence type="ECO:0000256" key="4">
    <source>
        <dbReference type="ARBA" id="ARBA00023242"/>
    </source>
</evidence>
<dbReference type="PANTHER" id="PTHR23138:SF88">
    <property type="entry name" value="RAN-BINDING PROTEIN 3-LIKE"/>
    <property type="match status" value="1"/>
</dbReference>
<dbReference type="AlphaFoldDB" id="A0AA97JQ96"/>
<protein>
    <recommendedName>
        <fullName evidence="6">Ran-binding protein 3-like</fullName>
    </recommendedName>
</protein>
<sequence>MKGKLHFTKSKDCSDTWTMNQATSNPGTNVFLFHSLENRKHYDDKSLIAQPVFVFRTKDRPCKRPAEDYECKAENVFIDCSRKRTRASSFSFQTSHSPSYRETVLSQKRMRSSSFTTLPTFPPSQPVKKNNIFMTSTLLHKDTAGNTTEKGLSSPTVQRVVLRPAILQPPQTPLCRKVTNIDVENVLEGEHKTNAEVSEETYSLRNCSENAILSLHFAGPETTDNQLIESKTSSKEKHLNFVFGENIVERVLRPEQFPELHSESESHNSEEAAMFTIGFPTSSPWTTPVFVKSTTLVESAAAYTSKEPTQQYLLDKVEVTTGEEAEHNVLQINCRLFLFNKASMSWTERGSGCLRLNDTSSDQCGMLQSRLVMRNQGSMRLILNAKLWTQMIIQRANRKSLCVTATDLEDQSVKVFLIQASSKDIGSLYAAIHHRLVALRSFAEQECDVSWVEPELLNCDSDEEEIEKITHVKNNEADHSRWIRRQPVVCS</sequence>
<reference evidence="9" key="1">
    <citation type="submission" date="2025-08" db="UniProtKB">
        <authorList>
            <consortium name="RefSeq"/>
        </authorList>
    </citation>
    <scope>IDENTIFICATION</scope>
    <source>
        <tissue evidence="9">Blood</tissue>
    </source>
</reference>
<dbReference type="KEGG" id="emc:129334881"/>
<evidence type="ECO:0000256" key="1">
    <source>
        <dbReference type="ARBA" id="ARBA00004123"/>
    </source>
</evidence>
<keyword evidence="3" id="KW-0963">Cytoplasm</keyword>
<accession>A0AA97JQ96</accession>
<dbReference type="CDD" id="cd13180">
    <property type="entry name" value="RanBD_RanBP3"/>
    <property type="match status" value="1"/>
</dbReference>
<comment type="subcellular location">
    <subcellularLocation>
        <location evidence="2">Cytoplasm</location>
    </subcellularLocation>
    <subcellularLocation>
        <location evidence="1">Nucleus</location>
    </subcellularLocation>
</comment>
<name>A0AA97JQ96_EUBMA</name>
<dbReference type="SMART" id="SM00160">
    <property type="entry name" value="RanBD"/>
    <property type="match status" value="1"/>
</dbReference>
<comment type="function">
    <text evidence="5">Nuclear export factor for BMP-specific SMAD1/5/8 that plays a critical role in terminating BMP signaling and regulating mesenchymal stem cell differentiation by blocking osteoblast differentiation to promote myogenic differention. Directly recognizes dephosphorylated SMAD1/5/8 and mediates their nuclear export in a Ran-dependent manner.</text>
</comment>
<dbReference type="FunFam" id="2.30.29.30:FF:000228">
    <property type="entry name" value="ran-binding protein 3-like isoform X2"/>
    <property type="match status" value="1"/>
</dbReference>
<dbReference type="Proteomes" id="UP001190640">
    <property type="component" value="Chromosome 8"/>
</dbReference>
<evidence type="ECO:0000256" key="3">
    <source>
        <dbReference type="ARBA" id="ARBA00022490"/>
    </source>
</evidence>
<dbReference type="InterPro" id="IPR000156">
    <property type="entry name" value="Ran_bind_dom"/>
</dbReference>
<organism evidence="8 9">
    <name type="scientific">Eublepharis macularius</name>
    <name type="common">Leopard gecko</name>
    <name type="synonym">Cyrtodactylus macularius</name>
    <dbReference type="NCBI Taxonomy" id="481883"/>
    <lineage>
        <taxon>Eukaryota</taxon>
        <taxon>Metazoa</taxon>
        <taxon>Chordata</taxon>
        <taxon>Craniata</taxon>
        <taxon>Vertebrata</taxon>
        <taxon>Euteleostomi</taxon>
        <taxon>Lepidosauria</taxon>
        <taxon>Squamata</taxon>
        <taxon>Bifurcata</taxon>
        <taxon>Gekkota</taxon>
        <taxon>Eublepharidae</taxon>
        <taxon>Eublepharinae</taxon>
        <taxon>Eublepharis</taxon>
    </lineage>
</organism>
<evidence type="ECO:0000259" key="7">
    <source>
        <dbReference type="PROSITE" id="PS50196"/>
    </source>
</evidence>
<dbReference type="GeneID" id="129334881"/>
<keyword evidence="4" id="KW-0539">Nucleus</keyword>
<dbReference type="PROSITE" id="PS50196">
    <property type="entry name" value="RANBD1"/>
    <property type="match status" value="1"/>
</dbReference>
<feature type="domain" description="RanBD1" evidence="7">
    <location>
        <begin position="313"/>
        <end position="394"/>
    </location>
</feature>
<dbReference type="GO" id="GO:0046332">
    <property type="term" value="F:SMAD binding"/>
    <property type="evidence" value="ECO:0007669"/>
    <property type="project" value="UniProtKB-ARBA"/>
</dbReference>
<dbReference type="SUPFAM" id="SSF50729">
    <property type="entry name" value="PH domain-like"/>
    <property type="match status" value="1"/>
</dbReference>